<keyword evidence="3" id="KW-1185">Reference proteome</keyword>
<dbReference type="EMBL" id="JRES01000182">
    <property type="protein sequence ID" value="KNC33527.1"/>
    <property type="molecule type" value="Genomic_DNA"/>
</dbReference>
<reference evidence="2 3" key="1">
    <citation type="journal article" date="2015" name="Nat. Commun.">
        <title>Lucilia cuprina genome unlocks parasitic fly biology to underpin future interventions.</title>
        <authorList>
            <person name="Anstead C.A."/>
            <person name="Korhonen P.K."/>
            <person name="Young N.D."/>
            <person name="Hall R.S."/>
            <person name="Jex A.R."/>
            <person name="Murali S.C."/>
            <person name="Hughes D.S."/>
            <person name="Lee S.F."/>
            <person name="Perry T."/>
            <person name="Stroehlein A.J."/>
            <person name="Ansell B.R."/>
            <person name="Breugelmans B."/>
            <person name="Hofmann A."/>
            <person name="Qu J."/>
            <person name="Dugan S."/>
            <person name="Lee S.L."/>
            <person name="Chao H."/>
            <person name="Dinh H."/>
            <person name="Han Y."/>
            <person name="Doddapaneni H.V."/>
            <person name="Worley K.C."/>
            <person name="Muzny D.M."/>
            <person name="Ioannidis P."/>
            <person name="Waterhouse R.M."/>
            <person name="Zdobnov E.M."/>
            <person name="James P.J."/>
            <person name="Bagnall N.H."/>
            <person name="Kotze A.C."/>
            <person name="Gibbs R.A."/>
            <person name="Richards S."/>
            <person name="Batterham P."/>
            <person name="Gasser R.B."/>
        </authorList>
    </citation>
    <scope>NUCLEOTIDE SEQUENCE [LARGE SCALE GENOMIC DNA]</scope>
    <source>
        <strain evidence="2 3">LS</strain>
        <tissue evidence="2">Full body</tissue>
    </source>
</reference>
<sequence>MPSLPSLEKSLLVFFVLVVSMLYISDALRCYACSYTANSGANDSCVYEPKKTITCSKKYCTIIRQDLVHPVGSIVSFSRSCEDKPLYLNAVKTDTTYKMYFRSCVSDLCNDSDGKRSATNSDPNFGASENMVIKGRDEIRSR</sequence>
<dbReference type="STRING" id="7375.A0A0L0CMT6"/>
<gene>
    <name evidence="2" type="ORF">FF38_03846</name>
</gene>
<organism evidence="2 3">
    <name type="scientific">Lucilia cuprina</name>
    <name type="common">Green bottle fly</name>
    <name type="synonym">Australian sheep blowfly</name>
    <dbReference type="NCBI Taxonomy" id="7375"/>
    <lineage>
        <taxon>Eukaryota</taxon>
        <taxon>Metazoa</taxon>
        <taxon>Ecdysozoa</taxon>
        <taxon>Arthropoda</taxon>
        <taxon>Hexapoda</taxon>
        <taxon>Insecta</taxon>
        <taxon>Pterygota</taxon>
        <taxon>Neoptera</taxon>
        <taxon>Endopterygota</taxon>
        <taxon>Diptera</taxon>
        <taxon>Brachycera</taxon>
        <taxon>Muscomorpha</taxon>
        <taxon>Oestroidea</taxon>
        <taxon>Calliphoridae</taxon>
        <taxon>Luciliinae</taxon>
        <taxon>Lucilia</taxon>
    </lineage>
</organism>
<proteinExistence type="predicted"/>
<name>A0A0L0CMT6_LUCCU</name>
<evidence type="ECO:0000313" key="3">
    <source>
        <dbReference type="Proteomes" id="UP000037069"/>
    </source>
</evidence>
<evidence type="ECO:0000256" key="1">
    <source>
        <dbReference type="SAM" id="SignalP"/>
    </source>
</evidence>
<accession>A0A0L0CMT6</accession>
<evidence type="ECO:0000313" key="2">
    <source>
        <dbReference type="EMBL" id="KNC33527.1"/>
    </source>
</evidence>
<dbReference type="Proteomes" id="UP000037069">
    <property type="component" value="Unassembled WGS sequence"/>
</dbReference>
<evidence type="ECO:0008006" key="4">
    <source>
        <dbReference type="Google" id="ProtNLM"/>
    </source>
</evidence>
<comment type="caution">
    <text evidence="2">The sequence shown here is derived from an EMBL/GenBank/DDBJ whole genome shotgun (WGS) entry which is preliminary data.</text>
</comment>
<dbReference type="OMA" id="CTYLDGY"/>
<feature type="signal peptide" evidence="1">
    <location>
        <begin position="1"/>
        <end position="27"/>
    </location>
</feature>
<feature type="chain" id="PRO_5005536647" description="Protein quiver" evidence="1">
    <location>
        <begin position="28"/>
        <end position="142"/>
    </location>
</feature>
<keyword evidence="1" id="KW-0732">Signal</keyword>
<dbReference type="OrthoDB" id="6331233at2759"/>
<protein>
    <recommendedName>
        <fullName evidence="4">Protein quiver</fullName>
    </recommendedName>
</protein>
<dbReference type="AlphaFoldDB" id="A0A0L0CMT6"/>